<keyword evidence="2" id="KW-1185">Reference proteome</keyword>
<reference evidence="1 2" key="1">
    <citation type="submission" date="2024-06" db="EMBL/GenBank/DDBJ databases">
        <title>The draft genome of Grus japonensis, version 3.</title>
        <authorList>
            <person name="Nabeshima K."/>
            <person name="Suzuki S."/>
            <person name="Onuma M."/>
        </authorList>
    </citation>
    <scope>NUCLEOTIDE SEQUENCE [LARGE SCALE GENOMIC DNA]</scope>
    <source>
        <strain evidence="1 2">451A</strain>
    </source>
</reference>
<evidence type="ECO:0000313" key="2">
    <source>
        <dbReference type="Proteomes" id="UP001623348"/>
    </source>
</evidence>
<gene>
    <name evidence="1" type="ORF">GRJ2_001863700</name>
</gene>
<accession>A0ABC9X8V5</accession>
<dbReference type="Proteomes" id="UP001623348">
    <property type="component" value="Unassembled WGS sequence"/>
</dbReference>
<evidence type="ECO:0000313" key="1">
    <source>
        <dbReference type="EMBL" id="GAB0193984.1"/>
    </source>
</evidence>
<dbReference type="AlphaFoldDB" id="A0ABC9X8V5"/>
<dbReference type="EMBL" id="BAAFJT010000010">
    <property type="protein sequence ID" value="GAB0193984.1"/>
    <property type="molecule type" value="Genomic_DNA"/>
</dbReference>
<protein>
    <submittedName>
        <fullName evidence="1">Basic proline-rich protein-like</fullName>
    </submittedName>
</protein>
<sequence length="82" mass="8906">MVPGYLNTSAEDAADVARQGLPKGWVKNLLMRTLISFESRKVPVAGRENRLCLHPASRIPPKVPCLTSRSLQDFGSGLCVQG</sequence>
<organism evidence="1 2">
    <name type="scientific">Grus japonensis</name>
    <name type="common">Japanese crane</name>
    <name type="synonym">Red-crowned crane</name>
    <dbReference type="NCBI Taxonomy" id="30415"/>
    <lineage>
        <taxon>Eukaryota</taxon>
        <taxon>Metazoa</taxon>
        <taxon>Chordata</taxon>
        <taxon>Craniata</taxon>
        <taxon>Vertebrata</taxon>
        <taxon>Euteleostomi</taxon>
        <taxon>Archelosauria</taxon>
        <taxon>Archosauria</taxon>
        <taxon>Dinosauria</taxon>
        <taxon>Saurischia</taxon>
        <taxon>Theropoda</taxon>
        <taxon>Coelurosauria</taxon>
        <taxon>Aves</taxon>
        <taxon>Neognathae</taxon>
        <taxon>Neoaves</taxon>
        <taxon>Gruiformes</taxon>
        <taxon>Gruidae</taxon>
        <taxon>Grus</taxon>
    </lineage>
</organism>
<name>A0ABC9X8V5_GRUJA</name>
<proteinExistence type="predicted"/>
<comment type="caution">
    <text evidence="1">The sequence shown here is derived from an EMBL/GenBank/DDBJ whole genome shotgun (WGS) entry which is preliminary data.</text>
</comment>